<dbReference type="InterPro" id="IPR003836">
    <property type="entry name" value="Glucokinase"/>
</dbReference>
<proteinExistence type="inferred from homology"/>
<keyword evidence="1 3" id="KW-0808">Transferase</keyword>
<name>A0A9X2CZ13_9GAMM</name>
<dbReference type="RefSeq" id="WP_250419447.1">
    <property type="nucleotide sequence ID" value="NZ_JAJKBJ010000003.1"/>
</dbReference>
<comment type="similarity">
    <text evidence="3 4">Belongs to the bacterial glucokinase family.</text>
</comment>
<dbReference type="GO" id="GO:0005829">
    <property type="term" value="C:cytosol"/>
    <property type="evidence" value="ECO:0007669"/>
    <property type="project" value="TreeGrafter"/>
</dbReference>
<keyword evidence="2 3" id="KW-0418">Kinase</keyword>
<feature type="binding site" evidence="3">
    <location>
        <begin position="13"/>
        <end position="18"/>
    </location>
    <ligand>
        <name>ATP</name>
        <dbReference type="ChEBI" id="CHEBI:30616"/>
    </ligand>
</feature>
<sequence length="331" mass="36266">MMHYELNQYAIVADIGGTFARFSRVNLENLHLDKIEIYSCAEFISLESVLMTYQTQHSLQEIKQVAIAIACPVINDVVCMTNCHWHFSIQELQHRLGLSKLKVINDFTAIAMSLPALAQHEAIQIGNGHSDVNKTRVVLGAGTGLGVAYLVPDQQGYKAYAGEGGHADWGAQTEQEWFIYSYLKNTYAHVSYERLLSGQGLENLYQAIAAFRNKEVAPLSAAQIIALSLEQQCPIAKATIGQFFASLGAYAGDLALTLGAFGGIYIAGGIVPRLLSQIHHSDFRARFEDKGRFSGFNTLIPTYVITTEQPGILGAAVYLKQSLVGEFDVVS</sequence>
<keyword evidence="3" id="KW-0067">ATP-binding</keyword>
<dbReference type="GO" id="GO:0006096">
    <property type="term" value="P:glycolytic process"/>
    <property type="evidence" value="ECO:0007669"/>
    <property type="project" value="UniProtKB-UniRule"/>
</dbReference>
<dbReference type="EC" id="2.7.1.2" evidence="3"/>
<comment type="caution">
    <text evidence="5">The sequence shown here is derived from an EMBL/GenBank/DDBJ whole genome shotgun (WGS) entry which is preliminary data.</text>
</comment>
<keyword evidence="3" id="KW-0963">Cytoplasm</keyword>
<dbReference type="EMBL" id="JAJKBJ010000003">
    <property type="protein sequence ID" value="MCL9683294.1"/>
    <property type="molecule type" value="Genomic_DNA"/>
</dbReference>
<dbReference type="CDD" id="cd24008">
    <property type="entry name" value="ASKHA_NBD_GLK"/>
    <property type="match status" value="1"/>
</dbReference>
<reference evidence="5" key="1">
    <citation type="submission" date="2021-11" db="EMBL/GenBank/DDBJ databases">
        <title>Legionella maioricencis sp. nov., a new species isolated from hot water samples in Mallorca.</title>
        <authorList>
            <person name="Crespi S."/>
            <person name="Drasar V."/>
            <person name="Salva-Serra F."/>
            <person name="Jaen-Luchoro D."/>
            <person name="Pineiro-Iglesias B."/>
            <person name="Aliaga F."/>
            <person name="Fernandez-Juarez V."/>
            <person name="Coll G."/>
            <person name="Moore E.R.B."/>
            <person name="Bennasar-Figueras A."/>
        </authorList>
    </citation>
    <scope>NUCLEOTIDE SEQUENCE</scope>
    <source>
        <strain evidence="5">HCPI-6</strain>
    </source>
</reference>
<dbReference type="PANTHER" id="PTHR47690">
    <property type="entry name" value="GLUCOKINASE"/>
    <property type="match status" value="1"/>
</dbReference>
<dbReference type="Gene3D" id="3.30.420.40">
    <property type="match status" value="1"/>
</dbReference>
<dbReference type="SUPFAM" id="SSF53067">
    <property type="entry name" value="Actin-like ATPase domain"/>
    <property type="match status" value="1"/>
</dbReference>
<dbReference type="HAMAP" id="MF_00524">
    <property type="entry name" value="Glucokinase"/>
    <property type="match status" value="1"/>
</dbReference>
<dbReference type="NCBIfam" id="TIGR00749">
    <property type="entry name" value="glk"/>
    <property type="match status" value="1"/>
</dbReference>
<dbReference type="InterPro" id="IPR050201">
    <property type="entry name" value="Bacterial_glucokinase"/>
</dbReference>
<dbReference type="Proteomes" id="UP001139721">
    <property type="component" value="Unassembled WGS sequence"/>
</dbReference>
<keyword evidence="6" id="KW-1185">Reference proteome</keyword>
<protein>
    <recommendedName>
        <fullName evidence="3">Glucokinase</fullName>
        <ecNumber evidence="3">2.7.1.2</ecNumber>
    </recommendedName>
    <alternativeName>
        <fullName evidence="3">Glucose kinase</fullName>
    </alternativeName>
</protein>
<keyword evidence="3" id="KW-0324">Glycolysis</keyword>
<evidence type="ECO:0000313" key="5">
    <source>
        <dbReference type="EMBL" id="MCL9683294.1"/>
    </source>
</evidence>
<evidence type="ECO:0000256" key="2">
    <source>
        <dbReference type="ARBA" id="ARBA00022777"/>
    </source>
</evidence>
<dbReference type="GO" id="GO:0004340">
    <property type="term" value="F:glucokinase activity"/>
    <property type="evidence" value="ECO:0007669"/>
    <property type="project" value="UniProtKB-UniRule"/>
</dbReference>
<accession>A0A9X2CZ13</accession>
<dbReference type="GO" id="GO:0005536">
    <property type="term" value="F:D-glucose binding"/>
    <property type="evidence" value="ECO:0007669"/>
    <property type="project" value="InterPro"/>
</dbReference>
<comment type="catalytic activity">
    <reaction evidence="3">
        <text>D-glucose + ATP = D-glucose 6-phosphate + ADP + H(+)</text>
        <dbReference type="Rhea" id="RHEA:17825"/>
        <dbReference type="ChEBI" id="CHEBI:4167"/>
        <dbReference type="ChEBI" id="CHEBI:15378"/>
        <dbReference type="ChEBI" id="CHEBI:30616"/>
        <dbReference type="ChEBI" id="CHEBI:61548"/>
        <dbReference type="ChEBI" id="CHEBI:456216"/>
        <dbReference type="EC" id="2.7.1.2"/>
    </reaction>
</comment>
<dbReference type="InterPro" id="IPR043129">
    <property type="entry name" value="ATPase_NBD"/>
</dbReference>
<keyword evidence="3" id="KW-0547">Nucleotide-binding</keyword>
<dbReference type="AlphaFoldDB" id="A0A9X2CZ13"/>
<organism evidence="5 6">
    <name type="scientific">Legionella maioricensis</name>
    <dbReference type="NCBI Taxonomy" id="2896528"/>
    <lineage>
        <taxon>Bacteria</taxon>
        <taxon>Pseudomonadati</taxon>
        <taxon>Pseudomonadota</taxon>
        <taxon>Gammaproteobacteria</taxon>
        <taxon>Legionellales</taxon>
        <taxon>Legionellaceae</taxon>
        <taxon>Legionella</taxon>
    </lineage>
</organism>
<evidence type="ECO:0000256" key="3">
    <source>
        <dbReference type="HAMAP-Rule" id="MF_00524"/>
    </source>
</evidence>
<dbReference type="GO" id="GO:0005524">
    <property type="term" value="F:ATP binding"/>
    <property type="evidence" value="ECO:0007669"/>
    <property type="project" value="UniProtKB-UniRule"/>
</dbReference>
<dbReference type="PANTHER" id="PTHR47690:SF1">
    <property type="entry name" value="GLUCOKINASE"/>
    <property type="match status" value="1"/>
</dbReference>
<dbReference type="Gene3D" id="3.40.367.20">
    <property type="match status" value="1"/>
</dbReference>
<evidence type="ECO:0000256" key="4">
    <source>
        <dbReference type="RuleBase" id="RU004046"/>
    </source>
</evidence>
<gene>
    <name evidence="3 5" type="primary">glk</name>
    <name evidence="5" type="ORF">LOX96_04255</name>
</gene>
<evidence type="ECO:0000313" key="6">
    <source>
        <dbReference type="Proteomes" id="UP001139721"/>
    </source>
</evidence>
<evidence type="ECO:0000256" key="1">
    <source>
        <dbReference type="ARBA" id="ARBA00022679"/>
    </source>
</evidence>
<comment type="subcellular location">
    <subcellularLocation>
        <location evidence="3">Cytoplasm</location>
    </subcellularLocation>
</comment>
<dbReference type="Pfam" id="PF02685">
    <property type="entry name" value="Glucokinase"/>
    <property type="match status" value="1"/>
</dbReference>